<name>A0A8J8P3X2_HALGN</name>
<feature type="compositionally biased region" description="Basic and acidic residues" evidence="4">
    <location>
        <begin position="1365"/>
        <end position="1385"/>
    </location>
</feature>
<evidence type="ECO:0000256" key="2">
    <source>
        <dbReference type="ARBA" id="ARBA00022448"/>
    </source>
</evidence>
<dbReference type="GO" id="GO:0006887">
    <property type="term" value="P:exocytosis"/>
    <property type="evidence" value="ECO:0007669"/>
    <property type="project" value="UniProtKB-KW"/>
</dbReference>
<dbReference type="GO" id="GO:0051601">
    <property type="term" value="P:exocyst localization"/>
    <property type="evidence" value="ECO:0007669"/>
    <property type="project" value="TreeGrafter"/>
</dbReference>
<keyword evidence="7" id="KW-1185">Reference proteome</keyword>
<dbReference type="EMBL" id="RRYP01001064">
    <property type="protein sequence ID" value="TNV86458.1"/>
    <property type="molecule type" value="Genomic_DNA"/>
</dbReference>
<feature type="domain" description="PH" evidence="5">
    <location>
        <begin position="72"/>
        <end position="175"/>
    </location>
</feature>
<dbReference type="Pfam" id="PF00169">
    <property type="entry name" value="PH"/>
    <property type="match status" value="1"/>
</dbReference>
<feature type="compositionally biased region" description="Acidic residues" evidence="4">
    <location>
        <begin position="927"/>
        <end position="943"/>
    </location>
</feature>
<dbReference type="Gene3D" id="2.30.29.30">
    <property type="entry name" value="Pleckstrin-homology domain (PH domain)/Phosphotyrosine-binding domain (PTB)"/>
    <property type="match status" value="2"/>
</dbReference>
<organism evidence="6 7">
    <name type="scientific">Halteria grandinella</name>
    <dbReference type="NCBI Taxonomy" id="5974"/>
    <lineage>
        <taxon>Eukaryota</taxon>
        <taxon>Sar</taxon>
        <taxon>Alveolata</taxon>
        <taxon>Ciliophora</taxon>
        <taxon>Intramacronucleata</taxon>
        <taxon>Spirotrichea</taxon>
        <taxon>Stichotrichia</taxon>
        <taxon>Sporadotrichida</taxon>
        <taxon>Halteriidae</taxon>
        <taxon>Halteria</taxon>
    </lineage>
</organism>
<evidence type="ECO:0000256" key="4">
    <source>
        <dbReference type="SAM" id="MobiDB-lite"/>
    </source>
</evidence>
<dbReference type="Pfam" id="PF06046">
    <property type="entry name" value="Sec6"/>
    <property type="match status" value="1"/>
</dbReference>
<comment type="similarity">
    <text evidence="1">Belongs to the SEC6 family.</text>
</comment>
<dbReference type="GO" id="GO:0000149">
    <property type="term" value="F:SNARE binding"/>
    <property type="evidence" value="ECO:0007669"/>
    <property type="project" value="TreeGrafter"/>
</dbReference>
<sequence>MQSEIPDGSSPKHRRVESSDFSQRDGSSVVMLGNQKTLNTAQSGVNGKAKPPQPVKKPRALRRDERDLYDQAVQREGRVWKKSHNILVGFQPRYLKVIAKGDYLAYYNEKPPSPYSESAQSVKPNGVFEILRIANVKITQPKFFKFDYDGRSFEMHTKMKEEASLWVTCLSFLARYKQELKAFYQQNESAASAAEPGLSYFYTLKNTLSLTGDVPPEEVSEKKKKKNRSKSKSHKFSNITARAYISVVQDNPKIVEKKGGSELSEKALHTKGIWNYLKSIKEKQLKSRIMYGFLKKRSKGKVKYFTSRWFFMISSRPLNRQDFLADPEILPETVLPPLLEFDVLYYFVMDTPEDASGAMGEIKTLQILTVSVKDMTKSKSEAGHAFIVDTGSKLFHLNADHRFEMERWVEAIELSMQTARERQLSITGACKNISALVAAFDKSQMQVQTQIEDQFERVIPRTKLEYEDIETLLELCSALREDMITTFDACLALKPHRKDIIEMFMRVGHVHLCEVLARYWEQRAVEFNPFETLALVDWTYRYSRDLRKFGISDDSIENGYLQLCNAYAKKTHAQIMPMVINILRQERDSLQIEEDPKQGFLYTNAPFDLMKILSESFEVVLAKRIKELILKTLRMFYNLMQQFQRALSKLLESNLQHDFLIAQCNNFFIFFEQMEDMLSQVRDLAICTEEEIEVHYSQRNIQQFFQKVQTKIIQQISEAIFKLKLKVLYDKSSFLDLDMDQILNQSMLVFEDYAGKMSKSTSRQAWTCFLEQTVLFYIQCMLNSSSKIRAKSSDLAIAKIKEDYSRIEARFEEYMTKRSMKSGIEVLDDLVSFFESSAAFISVACEKMRKTHGPNFKMATVKAILGLRTDLTKEDRALALKVCEEILEDFKKNPQYDQKNTKKGIFQSLDTTQAEKAAGERDRMENGDMDNGDNDNDDEGAEFNMDDFLKQGGIDLVQEEQAHLAAAQSEEKKDEPPQYNTDPDERMCGWLVKSSVEMQGGSGGNGEGGDLLGMVVSGIGSSLKFGIKTFTETIQIKQIKQYFALKNGVLYWYIHERAREALKSVDIKQTKAVDLSPDNSKEFYVILKKKCYRLACEHEGEAQKWVNSLKAVREGGFGALGNEHLDENRYEKLKVYSRVTGKSLYKEFDTLLETYEDKVHDQIEGKLMEYLGKKKKLKNLESTMNKAVKKELLNRKASIVGKKQPEKQTESAFQADDENFVRTLDETQDLLTKMNPSQLDLYTAAFGGEGNDSAFAQVICRKIQQRIERKALNKGLGLNEDGSSSLDIQGMRRMTAHELGTMGDIARGSGNFKKSATQKLDDFNPSSTNLDDGQESDESDWGLEDPSTADSYTNAKKKSSIVKGSEMDRLSLKTVDQDSKIRRGGLEQGEAPTGGCFSCFSFRK</sequence>
<feature type="domain" description="PH" evidence="5">
    <location>
        <begin position="1040"/>
        <end position="1114"/>
    </location>
</feature>
<dbReference type="SMART" id="SM00233">
    <property type="entry name" value="PH"/>
    <property type="match status" value="3"/>
</dbReference>
<evidence type="ECO:0000256" key="1">
    <source>
        <dbReference type="ARBA" id="ARBA00009447"/>
    </source>
</evidence>
<dbReference type="PROSITE" id="PS50003">
    <property type="entry name" value="PH_DOMAIN"/>
    <property type="match status" value="3"/>
</dbReference>
<feature type="compositionally biased region" description="Basic and acidic residues" evidence="4">
    <location>
        <begin position="917"/>
        <end position="926"/>
    </location>
</feature>
<dbReference type="PANTHER" id="PTHR21292">
    <property type="entry name" value="EXOCYST COMPLEX COMPONENT SEC6-RELATED"/>
    <property type="match status" value="1"/>
</dbReference>
<dbReference type="InterPro" id="IPR010326">
    <property type="entry name" value="EXOC3/Sec6"/>
</dbReference>
<dbReference type="OrthoDB" id="2344588at2759"/>
<keyword evidence="3" id="KW-0268">Exocytosis</keyword>
<evidence type="ECO:0000313" key="7">
    <source>
        <dbReference type="Proteomes" id="UP000785679"/>
    </source>
</evidence>
<feature type="region of interest" description="Disordered" evidence="4">
    <location>
        <begin position="907"/>
        <end position="943"/>
    </location>
</feature>
<feature type="region of interest" description="Disordered" evidence="4">
    <location>
        <begin position="1"/>
        <end position="66"/>
    </location>
</feature>
<dbReference type="Proteomes" id="UP000785679">
    <property type="component" value="Unassembled WGS sequence"/>
</dbReference>
<comment type="caution">
    <text evidence="6">The sequence shown here is derived from an EMBL/GenBank/DDBJ whole genome shotgun (WGS) entry which is preliminary data.</text>
</comment>
<proteinExistence type="inferred from homology"/>
<evidence type="ECO:0000256" key="3">
    <source>
        <dbReference type="ARBA" id="ARBA00022483"/>
    </source>
</evidence>
<feature type="domain" description="PH" evidence="5">
    <location>
        <begin position="287"/>
        <end position="417"/>
    </location>
</feature>
<accession>A0A8J8P3X2</accession>
<feature type="region of interest" description="Disordered" evidence="4">
    <location>
        <begin position="1306"/>
        <end position="1390"/>
    </location>
</feature>
<dbReference type="CDD" id="cd00821">
    <property type="entry name" value="PH"/>
    <property type="match status" value="2"/>
</dbReference>
<dbReference type="InterPro" id="IPR001849">
    <property type="entry name" value="PH_domain"/>
</dbReference>
<feature type="compositionally biased region" description="Polar residues" evidence="4">
    <location>
        <begin position="34"/>
        <end position="45"/>
    </location>
</feature>
<dbReference type="InterPro" id="IPR042532">
    <property type="entry name" value="EXOC3/Sec6_C"/>
</dbReference>
<feature type="compositionally biased region" description="Acidic residues" evidence="4">
    <location>
        <begin position="1332"/>
        <end position="1343"/>
    </location>
</feature>
<evidence type="ECO:0000259" key="5">
    <source>
        <dbReference type="PROSITE" id="PS50003"/>
    </source>
</evidence>
<reference evidence="6" key="1">
    <citation type="submission" date="2019-06" db="EMBL/GenBank/DDBJ databases">
        <authorList>
            <person name="Zheng W."/>
        </authorList>
    </citation>
    <scope>NUCLEOTIDE SEQUENCE</scope>
    <source>
        <strain evidence="6">QDHG01</strain>
    </source>
</reference>
<dbReference type="GO" id="GO:0000145">
    <property type="term" value="C:exocyst"/>
    <property type="evidence" value="ECO:0007669"/>
    <property type="project" value="InterPro"/>
</dbReference>
<dbReference type="InterPro" id="IPR011993">
    <property type="entry name" value="PH-like_dom_sf"/>
</dbReference>
<feature type="region of interest" description="Disordered" evidence="4">
    <location>
        <begin position="214"/>
        <end position="235"/>
    </location>
</feature>
<dbReference type="PANTHER" id="PTHR21292:SF1">
    <property type="entry name" value="EXOCYST COMPLEX COMPONENT 3"/>
    <property type="match status" value="1"/>
</dbReference>
<feature type="compositionally biased region" description="Polar residues" evidence="4">
    <location>
        <begin position="1312"/>
        <end position="1331"/>
    </location>
</feature>
<gene>
    <name evidence="6" type="ORF">FGO68_gene5486</name>
</gene>
<feature type="region of interest" description="Disordered" evidence="4">
    <location>
        <begin position="962"/>
        <end position="982"/>
    </location>
</feature>
<dbReference type="SUPFAM" id="SSF50729">
    <property type="entry name" value="PH domain-like"/>
    <property type="match status" value="3"/>
</dbReference>
<feature type="compositionally biased region" description="Basic residues" evidence="4">
    <location>
        <begin position="222"/>
        <end position="235"/>
    </location>
</feature>
<dbReference type="Gene3D" id="1.10.357.70">
    <property type="entry name" value="Exocyst complex component Sec6, C-terminal domain"/>
    <property type="match status" value="1"/>
</dbReference>
<evidence type="ECO:0000313" key="6">
    <source>
        <dbReference type="EMBL" id="TNV86458.1"/>
    </source>
</evidence>
<keyword evidence="2" id="KW-0813">Transport</keyword>
<protein>
    <recommendedName>
        <fullName evidence="5">PH domain-containing protein</fullName>
    </recommendedName>
</protein>